<accession>A0ABU8W0X3</accession>
<reference evidence="1 2" key="1">
    <citation type="submission" date="2024-03" db="EMBL/GenBank/DDBJ databases">
        <title>Novel species of the genus Variovorax.</title>
        <authorList>
            <person name="Liu Q."/>
            <person name="Xin Y.-H."/>
        </authorList>
    </citation>
    <scope>NUCLEOTIDE SEQUENCE [LARGE SCALE GENOMIC DNA]</scope>
    <source>
        <strain evidence="1 2">KACC 18501</strain>
    </source>
</reference>
<dbReference type="Proteomes" id="UP001363010">
    <property type="component" value="Unassembled WGS sequence"/>
</dbReference>
<evidence type="ECO:0000313" key="1">
    <source>
        <dbReference type="EMBL" id="MEJ8823705.1"/>
    </source>
</evidence>
<dbReference type="RefSeq" id="WP_340364734.1">
    <property type="nucleotide sequence ID" value="NZ_JBBKZV010000009.1"/>
</dbReference>
<sequence length="78" mass="8896">MPQTKRNDGTPQWSMPSLAVTVEQLAPTEFTWKLVERHDGHAARCVAEAAERFANYEQALDYGFVALKRRHQRQLSGP</sequence>
<protein>
    <submittedName>
        <fullName evidence="1">Uncharacterized protein</fullName>
    </submittedName>
</protein>
<gene>
    <name evidence="1" type="ORF">WKW80_16960</name>
</gene>
<comment type="caution">
    <text evidence="1">The sequence shown here is derived from an EMBL/GenBank/DDBJ whole genome shotgun (WGS) entry which is preliminary data.</text>
</comment>
<evidence type="ECO:0000313" key="2">
    <source>
        <dbReference type="Proteomes" id="UP001363010"/>
    </source>
</evidence>
<organism evidence="1 2">
    <name type="scientific">Variovorax humicola</name>
    <dbReference type="NCBI Taxonomy" id="1769758"/>
    <lineage>
        <taxon>Bacteria</taxon>
        <taxon>Pseudomonadati</taxon>
        <taxon>Pseudomonadota</taxon>
        <taxon>Betaproteobacteria</taxon>
        <taxon>Burkholderiales</taxon>
        <taxon>Comamonadaceae</taxon>
        <taxon>Variovorax</taxon>
    </lineage>
</organism>
<name>A0ABU8W0X3_9BURK</name>
<dbReference type="EMBL" id="JBBKZV010000009">
    <property type="protein sequence ID" value="MEJ8823705.1"/>
    <property type="molecule type" value="Genomic_DNA"/>
</dbReference>
<proteinExistence type="predicted"/>
<keyword evidence="2" id="KW-1185">Reference proteome</keyword>